<dbReference type="PROSITE" id="PS50096">
    <property type="entry name" value="IQ"/>
    <property type="match status" value="1"/>
</dbReference>
<dbReference type="AlphaFoldDB" id="A0A6A6MGC9"/>
<proteinExistence type="predicted"/>
<protein>
    <submittedName>
        <fullName evidence="1">Uncharacterized protein</fullName>
    </submittedName>
</protein>
<keyword evidence="2" id="KW-1185">Reference proteome</keyword>
<evidence type="ECO:0000313" key="1">
    <source>
        <dbReference type="EMBL" id="KAF2312752.1"/>
    </source>
</evidence>
<reference evidence="1 2" key="1">
    <citation type="journal article" date="2020" name="Mol. Plant">
        <title>The Chromosome-Based Rubber Tree Genome Provides New Insights into Spurge Genome Evolution and Rubber Biosynthesis.</title>
        <authorList>
            <person name="Liu J."/>
            <person name="Shi C."/>
            <person name="Shi C.C."/>
            <person name="Li W."/>
            <person name="Zhang Q.J."/>
            <person name="Zhang Y."/>
            <person name="Li K."/>
            <person name="Lu H.F."/>
            <person name="Shi C."/>
            <person name="Zhu S.T."/>
            <person name="Xiao Z.Y."/>
            <person name="Nan H."/>
            <person name="Yue Y."/>
            <person name="Zhu X.G."/>
            <person name="Wu Y."/>
            <person name="Hong X.N."/>
            <person name="Fan G.Y."/>
            <person name="Tong Y."/>
            <person name="Zhang D."/>
            <person name="Mao C.L."/>
            <person name="Liu Y.L."/>
            <person name="Hao S.J."/>
            <person name="Liu W.Q."/>
            <person name="Lv M.Q."/>
            <person name="Zhang H.B."/>
            <person name="Liu Y."/>
            <person name="Hu-Tang G.R."/>
            <person name="Wang J.P."/>
            <person name="Wang J.H."/>
            <person name="Sun Y.H."/>
            <person name="Ni S.B."/>
            <person name="Chen W.B."/>
            <person name="Zhang X.C."/>
            <person name="Jiao Y.N."/>
            <person name="Eichler E.E."/>
            <person name="Li G.H."/>
            <person name="Liu X."/>
            <person name="Gao L.Z."/>
        </authorList>
    </citation>
    <scope>NUCLEOTIDE SEQUENCE [LARGE SCALE GENOMIC DNA]</scope>
    <source>
        <strain evidence="2">cv. GT1</strain>
        <tissue evidence="1">Leaf</tissue>
    </source>
</reference>
<gene>
    <name evidence="1" type="ORF">GH714_039845</name>
</gene>
<organism evidence="1 2">
    <name type="scientific">Hevea brasiliensis</name>
    <name type="common">Para rubber tree</name>
    <name type="synonym">Siphonia brasiliensis</name>
    <dbReference type="NCBI Taxonomy" id="3981"/>
    <lineage>
        <taxon>Eukaryota</taxon>
        <taxon>Viridiplantae</taxon>
        <taxon>Streptophyta</taxon>
        <taxon>Embryophyta</taxon>
        <taxon>Tracheophyta</taxon>
        <taxon>Spermatophyta</taxon>
        <taxon>Magnoliopsida</taxon>
        <taxon>eudicotyledons</taxon>
        <taxon>Gunneridae</taxon>
        <taxon>Pentapetalae</taxon>
        <taxon>rosids</taxon>
        <taxon>fabids</taxon>
        <taxon>Malpighiales</taxon>
        <taxon>Euphorbiaceae</taxon>
        <taxon>Crotonoideae</taxon>
        <taxon>Micrandreae</taxon>
        <taxon>Hevea</taxon>
    </lineage>
</organism>
<accession>A0A6A6MGC9</accession>
<sequence length="168" mass="19606">MAFKEKRLSWLRVDPAKVVAEDMQESNAEEDFYHDSRKQAEKRVEKAVVRVQAMFRSKKAQEEYRRMKLTHNQAELCDLPLTGQWQRHSCLIKSMNYLTKVQYQSKVAGLITKTVAQLRVTVRVNTSQWFPVRSYTWAVIITVDVSSVVLKPQFGNPTAIIVYWVPQE</sequence>
<comment type="caution">
    <text evidence="1">The sequence shown here is derived from an EMBL/GenBank/DDBJ whole genome shotgun (WGS) entry which is preliminary data.</text>
</comment>
<evidence type="ECO:0000313" key="2">
    <source>
        <dbReference type="Proteomes" id="UP000467840"/>
    </source>
</evidence>
<dbReference type="Proteomes" id="UP000467840">
    <property type="component" value="Chromosome 14"/>
</dbReference>
<name>A0A6A6MGC9_HEVBR</name>
<dbReference type="EMBL" id="JAAGAX010000006">
    <property type="protein sequence ID" value="KAF2312752.1"/>
    <property type="molecule type" value="Genomic_DNA"/>
</dbReference>